<organism evidence="1 2">
    <name type="scientific">Azonexus hydrophilus</name>
    <dbReference type="NCBI Taxonomy" id="418702"/>
    <lineage>
        <taxon>Bacteria</taxon>
        <taxon>Pseudomonadati</taxon>
        <taxon>Pseudomonadota</taxon>
        <taxon>Betaproteobacteria</taxon>
        <taxon>Rhodocyclales</taxon>
        <taxon>Azonexaceae</taxon>
        <taxon>Azonexus</taxon>
    </lineage>
</organism>
<keyword evidence="1" id="KW-0808">Transferase</keyword>
<proteinExistence type="predicted"/>
<keyword evidence="2" id="KW-1185">Reference proteome</keyword>
<gene>
    <name evidence="1" type="ORF">AADV58_00685</name>
</gene>
<dbReference type="CDD" id="cd02440">
    <property type="entry name" value="AdoMet_MTases"/>
    <property type="match status" value="1"/>
</dbReference>
<evidence type="ECO:0000313" key="2">
    <source>
        <dbReference type="Proteomes" id="UP001479520"/>
    </source>
</evidence>
<keyword evidence="1" id="KW-0489">Methyltransferase</keyword>
<dbReference type="EC" id="2.1.-.-" evidence="1"/>
<reference evidence="1 2" key="1">
    <citation type="submission" date="2024-04" db="EMBL/GenBank/DDBJ databases">
        <title>Dissimilatory iodate-reducing microorganisms contribute to the enrichment of iodine in groundwater.</title>
        <authorList>
            <person name="Jiang Z."/>
        </authorList>
    </citation>
    <scope>NUCLEOTIDE SEQUENCE [LARGE SCALE GENOMIC DNA]</scope>
    <source>
        <strain evidence="1 2">NCP973</strain>
    </source>
</reference>
<dbReference type="Pfam" id="PF13489">
    <property type="entry name" value="Methyltransf_23"/>
    <property type="match status" value="1"/>
</dbReference>
<protein>
    <submittedName>
        <fullName evidence="1">Class I SAM-dependent methyltransferase</fullName>
        <ecNumber evidence="1">2.1.-.-</ecNumber>
    </submittedName>
</protein>
<dbReference type="InterPro" id="IPR029063">
    <property type="entry name" value="SAM-dependent_MTases_sf"/>
</dbReference>
<accession>A0ABZ2XGI0</accession>
<name>A0ABZ2XGI0_9RHOO</name>
<dbReference type="SUPFAM" id="SSF53335">
    <property type="entry name" value="S-adenosyl-L-methionine-dependent methyltransferases"/>
    <property type="match status" value="1"/>
</dbReference>
<sequence length="276" mass="30656">MNGCPMCGFTPASIDGFLAWSPELANNNDGFPQESFEGLARVEAGNFWFRARNTIILWALRKYFPGFHSLLEVGCGTGFVLSGIVQAFPNARMAGSEIYTAGLAFAAKRLPGVELFQMDARKLPYEAEFDVVAAFDVIEHILEDESALQNFHRAIKPGGCCLITVPQHQWLWSYVDEAACHKRRYSAKELHRKIEAAGFSIIRSTSFVSLLLPLMIASRLATRRPDAKCGGDELTLNPSVNRMLEAVMLIEHRLIKWGVNFSLGGSRLVVAKKQSM</sequence>
<dbReference type="GO" id="GO:0032259">
    <property type="term" value="P:methylation"/>
    <property type="evidence" value="ECO:0007669"/>
    <property type="project" value="UniProtKB-KW"/>
</dbReference>
<dbReference type="RefSeq" id="WP_341743790.1">
    <property type="nucleotide sequence ID" value="NZ_CP151406.1"/>
</dbReference>
<dbReference type="EMBL" id="CP151406">
    <property type="protein sequence ID" value="WZJ21691.1"/>
    <property type="molecule type" value="Genomic_DNA"/>
</dbReference>
<dbReference type="Gene3D" id="3.40.50.150">
    <property type="entry name" value="Vaccinia Virus protein VP39"/>
    <property type="match status" value="1"/>
</dbReference>
<dbReference type="GO" id="GO:0008168">
    <property type="term" value="F:methyltransferase activity"/>
    <property type="evidence" value="ECO:0007669"/>
    <property type="project" value="UniProtKB-KW"/>
</dbReference>
<evidence type="ECO:0000313" key="1">
    <source>
        <dbReference type="EMBL" id="WZJ21691.1"/>
    </source>
</evidence>
<dbReference type="Proteomes" id="UP001479520">
    <property type="component" value="Chromosome"/>
</dbReference>
<dbReference type="PANTHER" id="PTHR43861">
    <property type="entry name" value="TRANS-ACONITATE 2-METHYLTRANSFERASE-RELATED"/>
    <property type="match status" value="1"/>
</dbReference>